<dbReference type="AlphaFoldDB" id="A0A8E1C1U3"/>
<dbReference type="EMBL" id="JANF02000073">
    <property type="protein sequence ID" value="KER35454.1"/>
    <property type="molecule type" value="Genomic_DNA"/>
</dbReference>
<evidence type="ECO:0000313" key="2">
    <source>
        <dbReference type="Proteomes" id="UP000028135"/>
    </source>
</evidence>
<evidence type="ECO:0000313" key="1">
    <source>
        <dbReference type="EMBL" id="KER35454.1"/>
    </source>
</evidence>
<organism evidence="1 2">
    <name type="scientific">Sphingobium indicum F2</name>
    <dbReference type="NCBI Taxonomy" id="1450518"/>
    <lineage>
        <taxon>Bacteria</taxon>
        <taxon>Pseudomonadati</taxon>
        <taxon>Pseudomonadota</taxon>
        <taxon>Alphaproteobacteria</taxon>
        <taxon>Sphingomonadales</taxon>
        <taxon>Sphingomonadaceae</taxon>
        <taxon>Sphingobium</taxon>
    </lineage>
</organism>
<accession>A0A8E1C1U3</accession>
<gene>
    <name evidence="1" type="ORF">AL00_15925</name>
</gene>
<dbReference type="Proteomes" id="UP000028135">
    <property type="component" value="Unassembled WGS sequence"/>
</dbReference>
<comment type="caution">
    <text evidence="1">The sequence shown here is derived from an EMBL/GenBank/DDBJ whole genome shotgun (WGS) entry which is preliminary data.</text>
</comment>
<reference evidence="1 2" key="1">
    <citation type="submission" date="2014-05" db="EMBL/GenBank/DDBJ databases">
        <title>Genome Announcement of Sphingobium lucknowense F2.</title>
        <authorList>
            <person name="Lal R."/>
            <person name="Negi V."/>
            <person name="Lata P."/>
            <person name="Sangwan N."/>
            <person name="Gupta S.K."/>
            <person name="Rao D.L.N."/>
            <person name="Das S."/>
        </authorList>
    </citation>
    <scope>NUCLEOTIDE SEQUENCE [LARGE SCALE GENOMIC DNA]</scope>
    <source>
        <strain evidence="1 2">F2</strain>
    </source>
</reference>
<proteinExistence type="predicted"/>
<name>A0A8E1C1U3_9SPHN</name>
<sequence length="184" mass="20652">MGARKDAWFATSERFACRCDHRGSRFDAVLDVGREVAIEKQPLERSIRFEDEIGVQMADRRAVDGHTGFTGDPDLRSQIIGVIVPGLRRTFDLSHVPATEAIWLKDIDAHQNAIMLKGGFEDRILVTVLQQSLRRRQRSGQIGLSLHHDTARQERAGSRANLVPGSEPGFCALIVFSEFRAMNR</sequence>
<protein>
    <submittedName>
        <fullName evidence="1">Uncharacterized protein</fullName>
    </submittedName>
</protein>